<dbReference type="InterPro" id="IPR023408">
    <property type="entry name" value="MscS_beta-dom_sf"/>
</dbReference>
<dbReference type="SUPFAM" id="SSF50182">
    <property type="entry name" value="Sm-like ribonucleoproteins"/>
    <property type="match status" value="1"/>
</dbReference>
<feature type="transmembrane region" description="Helical" evidence="5">
    <location>
        <begin position="181"/>
        <end position="198"/>
    </location>
</feature>
<name>K9VZW4_9CYAN</name>
<feature type="transmembrane region" description="Helical" evidence="5">
    <location>
        <begin position="81"/>
        <end position="100"/>
    </location>
</feature>
<dbReference type="AlphaFoldDB" id="K9VZW4"/>
<reference evidence="7 8" key="1">
    <citation type="submission" date="2012-06" db="EMBL/GenBank/DDBJ databases">
        <title>Finished chromosome of genome of Crinalium epipsammum PCC 9333.</title>
        <authorList>
            <consortium name="US DOE Joint Genome Institute"/>
            <person name="Gugger M."/>
            <person name="Coursin T."/>
            <person name="Rippka R."/>
            <person name="Tandeau De Marsac N."/>
            <person name="Huntemann M."/>
            <person name="Wei C.-L."/>
            <person name="Han J."/>
            <person name="Detter J.C."/>
            <person name="Han C."/>
            <person name="Tapia R."/>
            <person name="Davenport K."/>
            <person name="Daligault H."/>
            <person name="Erkkila T."/>
            <person name="Gu W."/>
            <person name="Munk A.C.C."/>
            <person name="Teshima H."/>
            <person name="Xu Y."/>
            <person name="Chain P."/>
            <person name="Chen A."/>
            <person name="Krypides N."/>
            <person name="Mavromatis K."/>
            <person name="Markowitz V."/>
            <person name="Szeto E."/>
            <person name="Ivanova N."/>
            <person name="Mikhailova N."/>
            <person name="Ovchinnikova G."/>
            <person name="Pagani I."/>
            <person name="Pati A."/>
            <person name="Goodwin L."/>
            <person name="Peters L."/>
            <person name="Pitluck S."/>
            <person name="Woyke T."/>
            <person name="Kerfeld C."/>
        </authorList>
    </citation>
    <scope>NUCLEOTIDE SEQUENCE [LARGE SCALE GENOMIC DNA]</scope>
    <source>
        <strain evidence="7 8">PCC 9333</strain>
    </source>
</reference>
<keyword evidence="3 5" id="KW-1133">Transmembrane helix</keyword>
<proteinExistence type="predicted"/>
<evidence type="ECO:0000256" key="4">
    <source>
        <dbReference type="ARBA" id="ARBA00023136"/>
    </source>
</evidence>
<keyword evidence="2 5" id="KW-0812">Transmembrane</keyword>
<evidence type="ECO:0000256" key="1">
    <source>
        <dbReference type="ARBA" id="ARBA00004370"/>
    </source>
</evidence>
<dbReference type="PATRIC" id="fig|1173022.3.peg.1978"/>
<accession>K9VZW4</accession>
<dbReference type="PANTHER" id="PTHR30566">
    <property type="entry name" value="YNAI-RELATED MECHANOSENSITIVE ION CHANNEL"/>
    <property type="match status" value="1"/>
</dbReference>
<evidence type="ECO:0000256" key="5">
    <source>
        <dbReference type="SAM" id="Phobius"/>
    </source>
</evidence>
<protein>
    <submittedName>
        <fullName evidence="7">MscS Mechanosensitive ion channel</fullName>
    </submittedName>
</protein>
<dbReference type="Gene3D" id="2.30.30.60">
    <property type="match status" value="1"/>
</dbReference>
<dbReference type="Pfam" id="PF00924">
    <property type="entry name" value="MS_channel_2nd"/>
    <property type="match status" value="1"/>
</dbReference>
<evidence type="ECO:0000256" key="3">
    <source>
        <dbReference type="ARBA" id="ARBA00022989"/>
    </source>
</evidence>
<evidence type="ECO:0000259" key="6">
    <source>
        <dbReference type="Pfam" id="PF00924"/>
    </source>
</evidence>
<gene>
    <name evidence="7" type="ORF">Cri9333_1830</name>
</gene>
<dbReference type="KEGG" id="cep:Cri9333_1830"/>
<feature type="domain" description="Mechanosensitive ion channel MscS" evidence="6">
    <location>
        <begin position="201"/>
        <end position="269"/>
    </location>
</feature>
<dbReference type="Gene3D" id="1.10.287.1260">
    <property type="match status" value="1"/>
</dbReference>
<keyword evidence="4 5" id="KW-0472">Membrane</keyword>
<dbReference type="InterPro" id="IPR010920">
    <property type="entry name" value="LSM_dom_sf"/>
</dbReference>
<dbReference type="HOGENOM" id="CLU_741745_0_0_3"/>
<dbReference type="PANTHER" id="PTHR30566:SF5">
    <property type="entry name" value="MECHANOSENSITIVE ION CHANNEL PROTEIN 1, MITOCHONDRIAL-RELATED"/>
    <property type="match status" value="1"/>
</dbReference>
<keyword evidence="8" id="KW-1185">Reference proteome</keyword>
<comment type="subcellular location">
    <subcellularLocation>
        <location evidence="1">Membrane</location>
    </subcellularLocation>
</comment>
<feature type="transmembrane region" description="Helical" evidence="5">
    <location>
        <begin position="112"/>
        <end position="130"/>
    </location>
</feature>
<evidence type="ECO:0000256" key="2">
    <source>
        <dbReference type="ARBA" id="ARBA00022692"/>
    </source>
</evidence>
<dbReference type="InterPro" id="IPR006685">
    <property type="entry name" value="MscS_channel_2nd"/>
</dbReference>
<dbReference type="GO" id="GO:0016020">
    <property type="term" value="C:membrane"/>
    <property type="evidence" value="ECO:0007669"/>
    <property type="project" value="UniProtKB-SubCell"/>
</dbReference>
<evidence type="ECO:0000313" key="7">
    <source>
        <dbReference type="EMBL" id="AFZ12715.1"/>
    </source>
</evidence>
<evidence type="ECO:0000313" key="8">
    <source>
        <dbReference type="Proteomes" id="UP000010472"/>
    </source>
</evidence>
<organism evidence="7 8">
    <name type="scientific">Crinalium epipsammum PCC 9333</name>
    <dbReference type="NCBI Taxonomy" id="1173022"/>
    <lineage>
        <taxon>Bacteria</taxon>
        <taxon>Bacillati</taxon>
        <taxon>Cyanobacteriota</taxon>
        <taxon>Cyanophyceae</taxon>
        <taxon>Gomontiellales</taxon>
        <taxon>Gomontiellaceae</taxon>
        <taxon>Crinalium</taxon>
    </lineage>
</organism>
<dbReference type="STRING" id="1173022.Cri9333_1830"/>
<dbReference type="eggNOG" id="COG0668">
    <property type="taxonomic scope" value="Bacteria"/>
</dbReference>
<dbReference type="EMBL" id="CP003620">
    <property type="protein sequence ID" value="AFZ12715.1"/>
    <property type="molecule type" value="Genomic_DNA"/>
</dbReference>
<dbReference type="Proteomes" id="UP000010472">
    <property type="component" value="Chromosome"/>
</dbReference>
<dbReference type="GO" id="GO:0055085">
    <property type="term" value="P:transmembrane transport"/>
    <property type="evidence" value="ECO:0007669"/>
    <property type="project" value="InterPro"/>
</dbReference>
<sequence length="387" mass="43479">MEILNFMKNFWKHLQETLLNSNISIADISLTEIGIIVTILMLTQLLRGLFSSIIIKKIKDFTSGTSTTLDDELVVILEQPLGWLILIAGLWIVQLILADNLPLQVSEMLRKLLSLSAIVAGAYIVYRASPLLGEILRKLTLHTKTELDDLLVPYVPRLFQTVALAVVVLKASEVLLGASTNALVGLFGGVGITFGLLIKDIIYDWFCTIIIYIDNLYRPGDWVMVEGIDGSVQVLEVGIRTTKLRLAKWDSIKKIPNSKMITGIVENWSQNPGTEESFGINLTLNIDSISAEKTAIICQAIQKMPSSINSLHDQCFVWLDRLEQNARIINIRAFNNNFDLYFNACQELNLAILSILEKEGIDTLHLEFRTYLENYQHTSNKNVKTIT</sequence>